<dbReference type="Proteomes" id="UP000291591">
    <property type="component" value="Unassembled WGS sequence"/>
</dbReference>
<feature type="chain" id="PRO_5020744258" evidence="2">
    <location>
        <begin position="29"/>
        <end position="84"/>
    </location>
</feature>
<feature type="region of interest" description="Disordered" evidence="1">
    <location>
        <begin position="24"/>
        <end position="47"/>
    </location>
</feature>
<feature type="signal peptide" evidence="2">
    <location>
        <begin position="1"/>
        <end position="28"/>
    </location>
</feature>
<protein>
    <submittedName>
        <fullName evidence="3">Uncharacterized protein</fullName>
    </submittedName>
</protein>
<dbReference type="AlphaFoldDB" id="A0A4Q7USB7"/>
<gene>
    <name evidence="3" type="ORF">EV383_1432</name>
</gene>
<evidence type="ECO:0000313" key="4">
    <source>
        <dbReference type="Proteomes" id="UP000291591"/>
    </source>
</evidence>
<evidence type="ECO:0000313" key="3">
    <source>
        <dbReference type="EMBL" id="RZT84585.1"/>
    </source>
</evidence>
<accession>A0A4Q7USB7</accession>
<organism evidence="3 4">
    <name type="scientific">Pseudonocardia sediminis</name>
    <dbReference type="NCBI Taxonomy" id="1397368"/>
    <lineage>
        <taxon>Bacteria</taxon>
        <taxon>Bacillati</taxon>
        <taxon>Actinomycetota</taxon>
        <taxon>Actinomycetes</taxon>
        <taxon>Pseudonocardiales</taxon>
        <taxon>Pseudonocardiaceae</taxon>
        <taxon>Pseudonocardia</taxon>
    </lineage>
</organism>
<comment type="caution">
    <text evidence="3">The sequence shown here is derived from an EMBL/GenBank/DDBJ whole genome shotgun (WGS) entry which is preliminary data.</text>
</comment>
<keyword evidence="4" id="KW-1185">Reference proteome</keyword>
<reference evidence="3 4" key="1">
    <citation type="submission" date="2019-02" db="EMBL/GenBank/DDBJ databases">
        <title>Sequencing the genomes of 1000 actinobacteria strains.</title>
        <authorList>
            <person name="Klenk H.-P."/>
        </authorList>
    </citation>
    <scope>NUCLEOTIDE SEQUENCE [LARGE SCALE GENOMIC DNA]</scope>
    <source>
        <strain evidence="3 4">DSM 45779</strain>
    </source>
</reference>
<evidence type="ECO:0000256" key="1">
    <source>
        <dbReference type="SAM" id="MobiDB-lite"/>
    </source>
</evidence>
<keyword evidence="2" id="KW-0732">Signal</keyword>
<dbReference type="EMBL" id="SHKL01000001">
    <property type="protein sequence ID" value="RZT84585.1"/>
    <property type="molecule type" value="Genomic_DNA"/>
</dbReference>
<dbReference type="RefSeq" id="WP_130289169.1">
    <property type="nucleotide sequence ID" value="NZ_SHKL01000001.1"/>
</dbReference>
<proteinExistence type="predicted"/>
<name>A0A4Q7USB7_PSEST</name>
<sequence>MNRTTARLVLTVAGAGALSGLAAGAAHADTPADETDSAPALEQETSGVNQTYLLKDAPGVPIEDPTFGVFDVLAPAYGVVGSFS</sequence>
<evidence type="ECO:0000256" key="2">
    <source>
        <dbReference type="SAM" id="SignalP"/>
    </source>
</evidence>